<feature type="transmembrane region" description="Helical" evidence="15">
    <location>
        <begin position="241"/>
        <end position="263"/>
    </location>
</feature>
<gene>
    <name evidence="17" type="ORF">NHX12_030153</name>
</gene>
<feature type="transmembrane region" description="Helical" evidence="15">
    <location>
        <begin position="361"/>
        <end position="383"/>
    </location>
</feature>
<dbReference type="InterPro" id="IPR036259">
    <property type="entry name" value="MFS_trans_sf"/>
</dbReference>
<comment type="caution">
    <text evidence="17">The sequence shown here is derived from an EMBL/GenBank/DDBJ whole genome shotgun (WGS) entry which is preliminary data.</text>
</comment>
<feature type="domain" description="Major facilitator superfamily (MFS) profile" evidence="16">
    <location>
        <begin position="90"/>
        <end position="497"/>
    </location>
</feature>
<keyword evidence="18" id="KW-1185">Reference proteome</keyword>
<feature type="transmembrane region" description="Helical" evidence="15">
    <location>
        <begin position="159"/>
        <end position="178"/>
    </location>
</feature>
<keyword evidence="7" id="KW-0762">Sugar transport</keyword>
<comment type="catalytic activity">
    <reaction evidence="1">
        <text>D-glucose(out) = D-glucose(in)</text>
        <dbReference type="Rhea" id="RHEA:60376"/>
        <dbReference type="ChEBI" id="CHEBI:4167"/>
    </reaction>
</comment>
<keyword evidence="6" id="KW-0963">Cytoplasm</keyword>
<dbReference type="Gene3D" id="1.20.1250.20">
    <property type="entry name" value="MFS general substrate transporter like domains"/>
    <property type="match status" value="1"/>
</dbReference>
<protein>
    <recommendedName>
        <fullName evidence="12">Solute carrier family 2, facilitated glucose transporter member 10</fullName>
    </recommendedName>
    <alternativeName>
        <fullName evidence="13">Glucose transporter type 10</fullName>
    </alternativeName>
</protein>
<feature type="region of interest" description="Disordered" evidence="14">
    <location>
        <begin position="15"/>
        <end position="79"/>
    </location>
</feature>
<comment type="function">
    <text evidence="11">Facilitative glucose transporter required for the development of the cardiovascular system.</text>
</comment>
<keyword evidence="9 15" id="KW-1133">Transmembrane helix</keyword>
<dbReference type="InterPro" id="IPR005828">
    <property type="entry name" value="MFS_sugar_transport-like"/>
</dbReference>
<evidence type="ECO:0000313" key="18">
    <source>
        <dbReference type="Proteomes" id="UP001148018"/>
    </source>
</evidence>
<evidence type="ECO:0000256" key="14">
    <source>
        <dbReference type="SAM" id="MobiDB-lite"/>
    </source>
</evidence>
<evidence type="ECO:0000256" key="8">
    <source>
        <dbReference type="ARBA" id="ARBA00022692"/>
    </source>
</evidence>
<dbReference type="GO" id="GO:0072359">
    <property type="term" value="P:circulatory system development"/>
    <property type="evidence" value="ECO:0007669"/>
    <property type="project" value="TreeGrafter"/>
</dbReference>
<feature type="transmembrane region" description="Helical" evidence="15">
    <location>
        <begin position="86"/>
        <end position="108"/>
    </location>
</feature>
<evidence type="ECO:0000256" key="3">
    <source>
        <dbReference type="ARBA" id="ARBA00004556"/>
    </source>
</evidence>
<dbReference type="EMBL" id="JANIIK010000046">
    <property type="protein sequence ID" value="KAJ3602398.1"/>
    <property type="molecule type" value="Genomic_DNA"/>
</dbReference>
<dbReference type="PANTHER" id="PTHR48023:SF7">
    <property type="entry name" value="SOLUTE CARRIER FAMILY 2, FACILITATED GLUCOSE TRANSPORTER MEMBER 10"/>
    <property type="match status" value="1"/>
</dbReference>
<organism evidence="17 18">
    <name type="scientific">Muraenolepis orangiensis</name>
    <name type="common">Patagonian moray cod</name>
    <dbReference type="NCBI Taxonomy" id="630683"/>
    <lineage>
        <taxon>Eukaryota</taxon>
        <taxon>Metazoa</taxon>
        <taxon>Chordata</taxon>
        <taxon>Craniata</taxon>
        <taxon>Vertebrata</taxon>
        <taxon>Euteleostomi</taxon>
        <taxon>Actinopterygii</taxon>
        <taxon>Neopterygii</taxon>
        <taxon>Teleostei</taxon>
        <taxon>Neoteleostei</taxon>
        <taxon>Acanthomorphata</taxon>
        <taxon>Zeiogadaria</taxon>
        <taxon>Gadariae</taxon>
        <taxon>Gadiformes</taxon>
        <taxon>Muraenolepidoidei</taxon>
        <taxon>Muraenolepididae</taxon>
        <taxon>Muraenolepis</taxon>
    </lineage>
</organism>
<feature type="region of interest" description="Disordered" evidence="14">
    <location>
        <begin position="507"/>
        <end position="542"/>
    </location>
</feature>
<evidence type="ECO:0000313" key="17">
    <source>
        <dbReference type="EMBL" id="KAJ3602398.1"/>
    </source>
</evidence>
<name>A0A9Q0ILL9_9TELE</name>
<evidence type="ECO:0000256" key="4">
    <source>
        <dbReference type="ARBA" id="ARBA00007004"/>
    </source>
</evidence>
<evidence type="ECO:0000256" key="1">
    <source>
        <dbReference type="ARBA" id="ARBA00000618"/>
    </source>
</evidence>
<dbReference type="OrthoDB" id="4142200at2759"/>
<reference evidence="17" key="1">
    <citation type="submission" date="2022-07" db="EMBL/GenBank/DDBJ databases">
        <title>Chromosome-level genome of Muraenolepis orangiensis.</title>
        <authorList>
            <person name="Kim J."/>
        </authorList>
    </citation>
    <scope>NUCLEOTIDE SEQUENCE</scope>
    <source>
        <strain evidence="17">KU_S4_2022</strain>
        <tissue evidence="17">Muscle</tissue>
    </source>
</reference>
<dbReference type="InterPro" id="IPR020846">
    <property type="entry name" value="MFS_dom"/>
</dbReference>
<comment type="similarity">
    <text evidence="4">Belongs to the major facilitator superfamily. Sugar transporter (TC 2.A.1.1) family. Glucose transporter subfamily.</text>
</comment>
<dbReference type="PANTHER" id="PTHR48023">
    <property type="entry name" value="D-XYLOSE-PROTON SYMPORTER-LIKE 2"/>
    <property type="match status" value="1"/>
</dbReference>
<accession>A0A9Q0ILL9</accession>
<dbReference type="GO" id="GO:0055056">
    <property type="term" value="F:D-glucose transmembrane transporter activity"/>
    <property type="evidence" value="ECO:0007669"/>
    <property type="project" value="TreeGrafter"/>
</dbReference>
<evidence type="ECO:0000256" key="9">
    <source>
        <dbReference type="ARBA" id="ARBA00022989"/>
    </source>
</evidence>
<evidence type="ECO:0000256" key="7">
    <source>
        <dbReference type="ARBA" id="ARBA00022597"/>
    </source>
</evidence>
<dbReference type="Pfam" id="PF00083">
    <property type="entry name" value="Sugar_tr"/>
    <property type="match status" value="1"/>
</dbReference>
<evidence type="ECO:0000256" key="13">
    <source>
        <dbReference type="ARBA" id="ARBA00042909"/>
    </source>
</evidence>
<feature type="transmembrane region" description="Helical" evidence="15">
    <location>
        <begin position="475"/>
        <end position="493"/>
    </location>
</feature>
<feature type="transmembrane region" description="Helical" evidence="15">
    <location>
        <begin position="128"/>
        <end position="147"/>
    </location>
</feature>
<evidence type="ECO:0000256" key="11">
    <source>
        <dbReference type="ARBA" id="ARBA00037777"/>
    </source>
</evidence>
<sequence>MRLLNSPFIHFSKTREVETTEVETREVENREGETREVETREVETTEVETREVENREGETREVETREVETRERERDQRGGDQRGCPILLLTSTASTLGGLVFGYELGIISGALLQLKAEFGLLCVQQEALVSSLLAGALLASLVGGYLIDHCGRRTSMLLGNLLITAGSLVVLSGSYLGLVVGRITVGFGMCISSMSCCIFVSEMVSPDRRGLLVTLYEAGITVGILAAYAINYLLSETTRGWKAMLGIALAPTLAQFACICFLPSNADGSNIGHRNGFQTERNLRSLVHSGAPGQATVGGDGPDNKRPTVMFLFQRKGNMRRRTVIGLGLVIFQQFTGQPNVLLYASTIFRTLGLQGDASAGLASVGLGMVKVLATLMSVVLSDRVGRRPLLIGGCVFMAGTAVNWILVICIMAVVCAYSIGFGPMTWLVLSEIFPVGVRGRAFAFTNCFNWAAHLLVTFSFLNVIDAIGLSGTFLLYGTTCVAAAVFFYCLLPETMGKTLEEIEEELATNRAPSDEESCSSPKRSASVKYQRVESQHSDSN</sequence>
<comment type="subcellular location">
    <subcellularLocation>
        <location evidence="3">Cytoplasm</location>
        <location evidence="3">Perinuclear region</location>
    </subcellularLocation>
    <subcellularLocation>
        <location evidence="2">Endomembrane system</location>
        <topology evidence="2">Multi-pass membrane protein</topology>
    </subcellularLocation>
</comment>
<evidence type="ECO:0000256" key="2">
    <source>
        <dbReference type="ARBA" id="ARBA00004127"/>
    </source>
</evidence>
<dbReference type="GO" id="GO:0012505">
    <property type="term" value="C:endomembrane system"/>
    <property type="evidence" value="ECO:0007669"/>
    <property type="project" value="UniProtKB-SubCell"/>
</dbReference>
<keyword evidence="8 15" id="KW-0812">Transmembrane</keyword>
<dbReference type="Proteomes" id="UP001148018">
    <property type="component" value="Unassembled WGS sequence"/>
</dbReference>
<dbReference type="InterPro" id="IPR050820">
    <property type="entry name" value="MFS_Sugar_Transporter"/>
</dbReference>
<feature type="transmembrane region" description="Helical" evidence="15">
    <location>
        <begin position="214"/>
        <end position="235"/>
    </location>
</feature>
<feature type="transmembrane region" description="Helical" evidence="15">
    <location>
        <begin position="184"/>
        <end position="202"/>
    </location>
</feature>
<dbReference type="PROSITE" id="PS50850">
    <property type="entry name" value="MFS"/>
    <property type="match status" value="1"/>
</dbReference>
<dbReference type="PRINTS" id="PR00171">
    <property type="entry name" value="SUGRTRNSPORT"/>
</dbReference>
<evidence type="ECO:0000256" key="5">
    <source>
        <dbReference type="ARBA" id="ARBA00022448"/>
    </source>
</evidence>
<dbReference type="GO" id="GO:1904659">
    <property type="term" value="P:D-glucose transmembrane transport"/>
    <property type="evidence" value="ECO:0007669"/>
    <property type="project" value="TreeGrafter"/>
</dbReference>
<keyword evidence="5" id="KW-0813">Transport</keyword>
<evidence type="ECO:0000256" key="10">
    <source>
        <dbReference type="ARBA" id="ARBA00023136"/>
    </source>
</evidence>
<dbReference type="GO" id="GO:0048471">
    <property type="term" value="C:perinuclear region of cytoplasm"/>
    <property type="evidence" value="ECO:0007669"/>
    <property type="project" value="UniProtKB-SubCell"/>
</dbReference>
<dbReference type="GO" id="GO:0016020">
    <property type="term" value="C:membrane"/>
    <property type="evidence" value="ECO:0007669"/>
    <property type="project" value="InterPro"/>
</dbReference>
<dbReference type="SUPFAM" id="SSF103473">
    <property type="entry name" value="MFS general substrate transporter"/>
    <property type="match status" value="1"/>
</dbReference>
<evidence type="ECO:0000256" key="15">
    <source>
        <dbReference type="SAM" id="Phobius"/>
    </source>
</evidence>
<dbReference type="AlphaFoldDB" id="A0A9Q0ILL9"/>
<feature type="transmembrane region" description="Helical" evidence="15">
    <location>
        <begin position="443"/>
        <end position="463"/>
    </location>
</feature>
<evidence type="ECO:0000256" key="6">
    <source>
        <dbReference type="ARBA" id="ARBA00022490"/>
    </source>
</evidence>
<feature type="transmembrane region" description="Helical" evidence="15">
    <location>
        <begin position="403"/>
        <end position="431"/>
    </location>
</feature>
<dbReference type="InterPro" id="IPR003663">
    <property type="entry name" value="Sugar/inositol_transpt"/>
</dbReference>
<proteinExistence type="inferred from homology"/>
<dbReference type="InterPro" id="IPR005829">
    <property type="entry name" value="Sugar_transporter_CS"/>
</dbReference>
<feature type="compositionally biased region" description="Basic and acidic residues" evidence="14">
    <location>
        <begin position="532"/>
        <end position="542"/>
    </location>
</feature>
<keyword evidence="10 15" id="KW-0472">Membrane</keyword>
<evidence type="ECO:0000256" key="12">
    <source>
        <dbReference type="ARBA" id="ARBA00039240"/>
    </source>
</evidence>
<dbReference type="PROSITE" id="PS00216">
    <property type="entry name" value="SUGAR_TRANSPORT_1"/>
    <property type="match status" value="1"/>
</dbReference>
<evidence type="ECO:0000259" key="16">
    <source>
        <dbReference type="PROSITE" id="PS50850"/>
    </source>
</evidence>